<comment type="similarity">
    <text evidence="2">Belongs to the peptidase S54 family.</text>
</comment>
<keyword evidence="6 8" id="KW-1133">Transmembrane helix</keyword>
<feature type="transmembrane region" description="Helical" evidence="8">
    <location>
        <begin position="106"/>
        <end position="125"/>
    </location>
</feature>
<dbReference type="AlphaFoldDB" id="H3B361"/>
<evidence type="ECO:0000256" key="5">
    <source>
        <dbReference type="ARBA" id="ARBA00022801"/>
    </source>
</evidence>
<dbReference type="InParanoid" id="H3B361"/>
<evidence type="ECO:0000256" key="1">
    <source>
        <dbReference type="ARBA" id="ARBA00004141"/>
    </source>
</evidence>
<dbReference type="Bgee" id="ENSLACG00000014390">
    <property type="expression patterns" value="Expressed in mesonephros and 2 other cell types or tissues"/>
</dbReference>
<evidence type="ECO:0000256" key="4">
    <source>
        <dbReference type="ARBA" id="ARBA00022692"/>
    </source>
</evidence>
<keyword evidence="3" id="KW-0645">Protease</keyword>
<proteinExistence type="inferred from homology"/>
<dbReference type="EMBL" id="AFYH01105270">
    <property type="status" value="NOT_ANNOTATED_CDS"/>
    <property type="molecule type" value="Genomic_DNA"/>
</dbReference>
<name>H3B361_LATCH</name>
<gene>
    <name evidence="10" type="primary">LOC102345144</name>
</gene>
<reference evidence="11" key="1">
    <citation type="submission" date="2011-08" db="EMBL/GenBank/DDBJ databases">
        <title>The draft genome of Latimeria chalumnae.</title>
        <authorList>
            <person name="Di Palma F."/>
            <person name="Alfoldi J."/>
            <person name="Johnson J."/>
            <person name="Berlin A."/>
            <person name="Gnerre S."/>
            <person name="Jaffe D."/>
            <person name="MacCallum I."/>
            <person name="Young S."/>
            <person name="Walker B.J."/>
            <person name="Lander E."/>
            <person name="Lindblad-Toh K."/>
        </authorList>
    </citation>
    <scope>NUCLEOTIDE SEQUENCE [LARGE SCALE GENOMIC DNA]</scope>
    <source>
        <strain evidence="11">Wild caught</strain>
    </source>
</reference>
<organism evidence="10 11">
    <name type="scientific">Latimeria chalumnae</name>
    <name type="common">Coelacanth</name>
    <dbReference type="NCBI Taxonomy" id="7897"/>
    <lineage>
        <taxon>Eukaryota</taxon>
        <taxon>Metazoa</taxon>
        <taxon>Chordata</taxon>
        <taxon>Craniata</taxon>
        <taxon>Vertebrata</taxon>
        <taxon>Euteleostomi</taxon>
        <taxon>Coelacanthiformes</taxon>
        <taxon>Coelacanthidae</taxon>
        <taxon>Latimeria</taxon>
    </lineage>
</organism>
<evidence type="ECO:0000256" key="6">
    <source>
        <dbReference type="ARBA" id="ARBA00022989"/>
    </source>
</evidence>
<feature type="domain" description="Peptidase S54 rhomboid" evidence="9">
    <location>
        <begin position="34"/>
        <end position="178"/>
    </location>
</feature>
<protein>
    <recommendedName>
        <fullName evidence="9">Peptidase S54 rhomboid domain-containing protein</fullName>
    </recommendedName>
</protein>
<feature type="transmembrane region" description="Helical" evidence="8">
    <location>
        <begin position="74"/>
        <end position="94"/>
    </location>
</feature>
<dbReference type="GO" id="GO:0006508">
    <property type="term" value="P:proteolysis"/>
    <property type="evidence" value="ECO:0007669"/>
    <property type="project" value="UniProtKB-KW"/>
</dbReference>
<feature type="transmembrane region" description="Helical" evidence="8">
    <location>
        <begin position="40"/>
        <end position="62"/>
    </location>
</feature>
<dbReference type="InterPro" id="IPR035952">
    <property type="entry name" value="Rhomboid-like_sf"/>
</dbReference>
<dbReference type="SUPFAM" id="SSF144091">
    <property type="entry name" value="Rhomboid-like"/>
    <property type="match status" value="1"/>
</dbReference>
<accession>H3B361</accession>
<dbReference type="GO" id="GO:0004252">
    <property type="term" value="F:serine-type endopeptidase activity"/>
    <property type="evidence" value="ECO:0007669"/>
    <property type="project" value="InterPro"/>
</dbReference>
<keyword evidence="7 8" id="KW-0472">Membrane</keyword>
<dbReference type="GO" id="GO:0016020">
    <property type="term" value="C:membrane"/>
    <property type="evidence" value="ECO:0007669"/>
    <property type="project" value="UniProtKB-SubCell"/>
</dbReference>
<dbReference type="eggNOG" id="KOG2632">
    <property type="taxonomic scope" value="Eukaryota"/>
</dbReference>
<evidence type="ECO:0000313" key="10">
    <source>
        <dbReference type="Ensembl" id="ENSLACP00000016332.1"/>
    </source>
</evidence>
<dbReference type="Proteomes" id="UP000008672">
    <property type="component" value="Unassembled WGS sequence"/>
</dbReference>
<dbReference type="HOGENOM" id="CLU_075166_2_0_1"/>
<sequence>MVTIGVLLLNVTLYYYPLEALQKVCISLAKVWHKGQWSRLFLATVHHVNFSHLCFNMVALAWNGWHVEQEVGSAWFAYMLLSFAFLTGLLHLLLKMVVAGMLGDPYFEMYCAVGFSAVLFALKIIRYHSISVEAFQVFGFSVTAWIVCSLELFLIHLLSPRASFTGHLSGILVGLAYVTGPLKTVM</sequence>
<evidence type="ECO:0000256" key="2">
    <source>
        <dbReference type="ARBA" id="ARBA00009045"/>
    </source>
</evidence>
<keyword evidence="5" id="KW-0378">Hydrolase</keyword>
<dbReference type="Pfam" id="PF01694">
    <property type="entry name" value="Rhomboid"/>
    <property type="match status" value="1"/>
</dbReference>
<dbReference type="STRING" id="7897.ENSLACP00000016332"/>
<dbReference type="PANTHER" id="PTHR43066">
    <property type="entry name" value="RHOMBOID-RELATED PROTEIN"/>
    <property type="match status" value="1"/>
</dbReference>
<dbReference type="Ensembl" id="ENSLACT00000016446.1">
    <property type="protein sequence ID" value="ENSLACP00000016332.1"/>
    <property type="gene ID" value="ENSLACG00000014390.1"/>
</dbReference>
<dbReference type="GeneTree" id="ENSGT00390000010744"/>
<dbReference type="OMA" id="HHENPWH"/>
<reference evidence="10" key="3">
    <citation type="submission" date="2025-09" db="UniProtKB">
        <authorList>
            <consortium name="Ensembl"/>
        </authorList>
    </citation>
    <scope>IDENTIFICATION</scope>
</reference>
<keyword evidence="4 8" id="KW-0812">Transmembrane</keyword>
<evidence type="ECO:0000259" key="9">
    <source>
        <dbReference type="Pfam" id="PF01694"/>
    </source>
</evidence>
<reference evidence="10" key="2">
    <citation type="submission" date="2025-08" db="UniProtKB">
        <authorList>
            <consortium name="Ensembl"/>
        </authorList>
    </citation>
    <scope>IDENTIFICATION</scope>
</reference>
<evidence type="ECO:0000313" key="11">
    <source>
        <dbReference type="Proteomes" id="UP000008672"/>
    </source>
</evidence>
<keyword evidence="11" id="KW-1185">Reference proteome</keyword>
<evidence type="ECO:0000256" key="8">
    <source>
        <dbReference type="SAM" id="Phobius"/>
    </source>
</evidence>
<feature type="transmembrane region" description="Helical" evidence="8">
    <location>
        <begin position="137"/>
        <end position="158"/>
    </location>
</feature>
<evidence type="ECO:0000256" key="7">
    <source>
        <dbReference type="ARBA" id="ARBA00023136"/>
    </source>
</evidence>
<feature type="transmembrane region" description="Helical" evidence="8">
    <location>
        <begin position="164"/>
        <end position="182"/>
    </location>
</feature>
<dbReference type="PANTHER" id="PTHR43066:SF1">
    <property type="entry name" value="RHOMBOID PROTEIN 2"/>
    <property type="match status" value="1"/>
</dbReference>
<dbReference type="Gene3D" id="1.20.1540.10">
    <property type="entry name" value="Rhomboid-like"/>
    <property type="match status" value="1"/>
</dbReference>
<evidence type="ECO:0000256" key="3">
    <source>
        <dbReference type="ARBA" id="ARBA00022670"/>
    </source>
</evidence>
<comment type="subcellular location">
    <subcellularLocation>
        <location evidence="1">Membrane</location>
        <topology evidence="1">Multi-pass membrane protein</topology>
    </subcellularLocation>
</comment>
<dbReference type="InterPro" id="IPR022764">
    <property type="entry name" value="Peptidase_S54_rhomboid_dom"/>
</dbReference>